<dbReference type="RefSeq" id="WP_114075753.1">
    <property type="nucleotide sequence ID" value="NZ_CP030918.1"/>
</dbReference>
<dbReference type="EMBL" id="CP030918">
    <property type="protein sequence ID" value="AXC49437.1"/>
    <property type="molecule type" value="Genomic_DNA"/>
</dbReference>
<name>A0A344PJ82_9RHOB</name>
<dbReference type="NCBIfam" id="NF010533">
    <property type="entry name" value="PRK13922.9-5"/>
    <property type="match status" value="1"/>
</dbReference>
<dbReference type="KEGG" id="pars:DRW48_06815"/>
<comment type="similarity">
    <text evidence="1">Belongs to the MreC family.</text>
</comment>
<evidence type="ECO:0000256" key="2">
    <source>
        <dbReference type="ARBA" id="ARBA00013855"/>
    </source>
</evidence>
<evidence type="ECO:0000256" key="3">
    <source>
        <dbReference type="ARBA" id="ARBA00022960"/>
    </source>
</evidence>
<dbReference type="AlphaFoldDB" id="A0A344PJ82"/>
<evidence type="ECO:0000313" key="8">
    <source>
        <dbReference type="EMBL" id="AXC49437.1"/>
    </source>
</evidence>
<dbReference type="PANTHER" id="PTHR34138">
    <property type="entry name" value="CELL SHAPE-DETERMINING PROTEIN MREC"/>
    <property type="match status" value="1"/>
</dbReference>
<proteinExistence type="inferred from homology"/>
<gene>
    <name evidence="8" type="ORF">DRW48_06815</name>
</gene>
<evidence type="ECO:0000256" key="5">
    <source>
        <dbReference type="SAM" id="Coils"/>
    </source>
</evidence>
<dbReference type="InterPro" id="IPR042177">
    <property type="entry name" value="Cell/Rod_1"/>
</dbReference>
<feature type="coiled-coil region" evidence="5">
    <location>
        <begin position="83"/>
        <end position="110"/>
    </location>
</feature>
<dbReference type="Gene3D" id="2.40.10.340">
    <property type="entry name" value="Rod shape-determining protein MreC, domain 1"/>
    <property type="match status" value="1"/>
</dbReference>
<evidence type="ECO:0000313" key="9">
    <source>
        <dbReference type="Proteomes" id="UP000252023"/>
    </source>
</evidence>
<protein>
    <recommendedName>
        <fullName evidence="2">Cell shape-determining protein MreC</fullName>
    </recommendedName>
    <alternativeName>
        <fullName evidence="4">Cell shape protein MreC</fullName>
    </alternativeName>
</protein>
<dbReference type="Gene3D" id="2.40.10.350">
    <property type="entry name" value="Rod shape-determining protein MreC, domain 2"/>
    <property type="match status" value="1"/>
</dbReference>
<dbReference type="Proteomes" id="UP000252023">
    <property type="component" value="Chromosome"/>
</dbReference>
<feature type="compositionally biased region" description="Low complexity" evidence="6">
    <location>
        <begin position="281"/>
        <end position="300"/>
    </location>
</feature>
<feature type="domain" description="Rod shape-determining protein MreC beta-barrel core" evidence="7">
    <location>
        <begin position="126"/>
        <end position="265"/>
    </location>
</feature>
<feature type="region of interest" description="Disordered" evidence="6">
    <location>
        <begin position="278"/>
        <end position="308"/>
    </location>
</feature>
<evidence type="ECO:0000256" key="6">
    <source>
        <dbReference type="SAM" id="MobiDB-lite"/>
    </source>
</evidence>
<dbReference type="OrthoDB" id="8478127at2"/>
<dbReference type="InterPro" id="IPR055342">
    <property type="entry name" value="MreC_beta-barrel_core"/>
</dbReference>
<dbReference type="GO" id="GO:0005886">
    <property type="term" value="C:plasma membrane"/>
    <property type="evidence" value="ECO:0007669"/>
    <property type="project" value="TreeGrafter"/>
</dbReference>
<evidence type="ECO:0000259" key="7">
    <source>
        <dbReference type="Pfam" id="PF04085"/>
    </source>
</evidence>
<keyword evidence="5" id="KW-0175">Coiled coil</keyword>
<accession>A0A344PJ82</accession>
<dbReference type="Pfam" id="PF04085">
    <property type="entry name" value="MreC"/>
    <property type="match status" value="1"/>
</dbReference>
<dbReference type="NCBIfam" id="TIGR00219">
    <property type="entry name" value="mreC"/>
    <property type="match status" value="1"/>
</dbReference>
<dbReference type="GO" id="GO:0008360">
    <property type="term" value="P:regulation of cell shape"/>
    <property type="evidence" value="ECO:0007669"/>
    <property type="project" value="UniProtKB-KW"/>
</dbReference>
<keyword evidence="9" id="KW-1185">Reference proteome</keyword>
<dbReference type="InterPro" id="IPR042175">
    <property type="entry name" value="Cell/Rod_MreC_2"/>
</dbReference>
<reference evidence="9" key="1">
    <citation type="submission" date="2018-07" db="EMBL/GenBank/DDBJ databases">
        <title>Genome sequencing of Paracoccus sp. SC2-6.</title>
        <authorList>
            <person name="Heo J."/>
            <person name="Kim S.-J."/>
            <person name="Kwon S.-W."/>
        </authorList>
    </citation>
    <scope>NUCLEOTIDE SEQUENCE [LARGE SCALE GENOMIC DNA]</scope>
    <source>
        <strain evidence="9">SC2-6</strain>
    </source>
</reference>
<organism evidence="8 9">
    <name type="scientific">Paracoccus suum</name>
    <dbReference type="NCBI Taxonomy" id="2259340"/>
    <lineage>
        <taxon>Bacteria</taxon>
        <taxon>Pseudomonadati</taxon>
        <taxon>Pseudomonadota</taxon>
        <taxon>Alphaproteobacteria</taxon>
        <taxon>Rhodobacterales</taxon>
        <taxon>Paracoccaceae</taxon>
        <taxon>Paracoccus</taxon>
    </lineage>
</organism>
<dbReference type="InterPro" id="IPR007221">
    <property type="entry name" value="MreC"/>
</dbReference>
<dbReference type="PANTHER" id="PTHR34138:SF1">
    <property type="entry name" value="CELL SHAPE-DETERMINING PROTEIN MREC"/>
    <property type="match status" value="1"/>
</dbReference>
<evidence type="ECO:0000256" key="4">
    <source>
        <dbReference type="ARBA" id="ARBA00032089"/>
    </source>
</evidence>
<sequence length="308" mass="33332">MARASHDFATPVRRVLVALLVLILLGLFLVWRIDSPRAEQLRAAFIDRFVPSFEWALLPAAKLSTMVEGFQSYSRLYEQNQELRRELQKMSAWKEAAVQLEQENAKLLAQNNVRLDPALTSVSGVVLTDSGTAFRQSVLLNVGARDGVLDGWATMDGLGLVGRISGVGQRTSRVMLLTDPSSRLPVRILPSGQHALLAGDNTQFPVLDFIERPEDVRPGDRVISSGDGGVFPAGLVVGQVAQASDGRLRVRMAADYGRLEFLRVLRSHPSEAISDQASVIAPPQQQIGPQLPAAPAAAANPAPPAPRP</sequence>
<keyword evidence="3" id="KW-0133">Cell shape</keyword>
<evidence type="ECO:0000256" key="1">
    <source>
        <dbReference type="ARBA" id="ARBA00009369"/>
    </source>
</evidence>